<accession>A0A6L6QDJ3</accession>
<dbReference type="GO" id="GO:0005829">
    <property type="term" value="C:cytosol"/>
    <property type="evidence" value="ECO:0007669"/>
    <property type="project" value="TreeGrafter"/>
</dbReference>
<evidence type="ECO:0000256" key="2">
    <source>
        <dbReference type="ARBA" id="ARBA00010219"/>
    </source>
</evidence>
<comment type="subcellular location">
    <subcellularLocation>
        <location evidence="9">Cytoplasm</location>
    </subcellularLocation>
</comment>
<sequence>MKLKFTKMHGAGNDFVVIDAINQKIDFTPAQWQKLGDRRFGVGADQILVVEKSDVPGCDFRYRIFNNDGGEVEQCGNGSRAFVKFVVEKGLTSARKITVETMAGIIAPSLEADGSITVDMGAPVLDPAQVPFVAEGLQGQPEGRETLWPLMLELGGQRESVQVSVVSMGNPHAVQVVADVDAAPVELVGPLIEHHVRFPKRVNAGFMQLVNRQHVKLRVFERGAGETLACGTGACAAVVAGIRRGLLDSPVRVDARGGQLSIAWAGEGQPVYLTGPAVTVFEGEINI</sequence>
<evidence type="ECO:0000256" key="6">
    <source>
        <dbReference type="ARBA" id="ARBA00023154"/>
    </source>
</evidence>
<keyword evidence="5 9" id="KW-0028">Amino-acid biosynthesis</keyword>
<dbReference type="EMBL" id="WNKX01000002">
    <property type="protein sequence ID" value="MTW09783.1"/>
    <property type="molecule type" value="Genomic_DNA"/>
</dbReference>
<dbReference type="InterPro" id="IPR001653">
    <property type="entry name" value="DAP_epimerase_DapF"/>
</dbReference>
<dbReference type="PANTHER" id="PTHR31689:SF0">
    <property type="entry name" value="DIAMINOPIMELATE EPIMERASE"/>
    <property type="match status" value="1"/>
</dbReference>
<keyword evidence="4 9" id="KW-0963">Cytoplasm</keyword>
<dbReference type="FunFam" id="3.10.310.10:FF:000001">
    <property type="entry name" value="Diaminopimelate epimerase"/>
    <property type="match status" value="1"/>
</dbReference>
<name>A0A6L6QDJ3_9BURK</name>
<dbReference type="GO" id="GO:0009089">
    <property type="term" value="P:lysine biosynthetic process via diaminopimelate"/>
    <property type="evidence" value="ECO:0007669"/>
    <property type="project" value="UniProtKB-UniRule"/>
</dbReference>
<comment type="similarity">
    <text evidence="2 9">Belongs to the diaminopimelate epimerase family.</text>
</comment>
<dbReference type="Gene3D" id="3.10.310.10">
    <property type="entry name" value="Diaminopimelate Epimerase, Chain A, domain 1"/>
    <property type="match status" value="2"/>
</dbReference>
<evidence type="ECO:0000256" key="4">
    <source>
        <dbReference type="ARBA" id="ARBA00022490"/>
    </source>
</evidence>
<organism evidence="11 12">
    <name type="scientific">Massilia eburnea</name>
    <dbReference type="NCBI Taxonomy" id="1776165"/>
    <lineage>
        <taxon>Bacteria</taxon>
        <taxon>Pseudomonadati</taxon>
        <taxon>Pseudomonadota</taxon>
        <taxon>Betaproteobacteria</taxon>
        <taxon>Burkholderiales</taxon>
        <taxon>Oxalobacteraceae</taxon>
        <taxon>Telluria group</taxon>
        <taxon>Massilia</taxon>
    </lineage>
</organism>
<evidence type="ECO:0000256" key="8">
    <source>
        <dbReference type="ARBA" id="ARBA00051712"/>
    </source>
</evidence>
<dbReference type="InterPro" id="IPR018510">
    <property type="entry name" value="DAP_epimerase_AS"/>
</dbReference>
<feature type="active site" description="Proton acceptor" evidence="9">
    <location>
        <position position="230"/>
    </location>
</feature>
<dbReference type="RefSeq" id="WP_155452731.1">
    <property type="nucleotide sequence ID" value="NZ_WNKX01000002.1"/>
</dbReference>
<comment type="catalytic activity">
    <reaction evidence="8 9">
        <text>(2S,6S)-2,6-diaminopimelate = meso-2,6-diaminopimelate</text>
        <dbReference type="Rhea" id="RHEA:15393"/>
        <dbReference type="ChEBI" id="CHEBI:57609"/>
        <dbReference type="ChEBI" id="CHEBI:57791"/>
        <dbReference type="EC" id="5.1.1.7"/>
    </reaction>
</comment>
<evidence type="ECO:0000256" key="10">
    <source>
        <dbReference type="PROSITE-ProRule" id="PRU10125"/>
    </source>
</evidence>
<feature type="site" description="Could be important to modulate the pK values of the two catalytic cysteine residues" evidence="9">
    <location>
        <position position="221"/>
    </location>
</feature>
<dbReference type="SUPFAM" id="SSF54506">
    <property type="entry name" value="Diaminopimelate epimerase-like"/>
    <property type="match status" value="1"/>
</dbReference>
<evidence type="ECO:0000313" key="11">
    <source>
        <dbReference type="EMBL" id="MTW09783.1"/>
    </source>
</evidence>
<evidence type="ECO:0000256" key="3">
    <source>
        <dbReference type="ARBA" id="ARBA00013080"/>
    </source>
</evidence>
<feature type="binding site" evidence="9">
    <location>
        <begin position="221"/>
        <end position="222"/>
    </location>
    <ligand>
        <name>substrate</name>
    </ligand>
</feature>
<protein>
    <recommendedName>
        <fullName evidence="3 9">Diaminopimelate epimerase</fullName>
        <shortName evidence="9">DAP epimerase</shortName>
        <ecNumber evidence="3 9">5.1.1.7</ecNumber>
    </recommendedName>
    <alternativeName>
        <fullName evidence="9">PLP-independent amino acid racemase</fullName>
    </alternativeName>
</protein>
<dbReference type="PANTHER" id="PTHR31689">
    <property type="entry name" value="DIAMINOPIMELATE EPIMERASE, CHLOROPLASTIC"/>
    <property type="match status" value="1"/>
</dbReference>
<comment type="pathway">
    <text evidence="1 9">Amino-acid biosynthesis; L-lysine biosynthesis via DAP pathway; DL-2,6-diaminopimelate from LL-2,6-diaminopimelate: step 1/1.</text>
</comment>
<feature type="binding site" evidence="9">
    <location>
        <begin position="76"/>
        <end position="77"/>
    </location>
    <ligand>
        <name>substrate</name>
    </ligand>
</feature>
<evidence type="ECO:0000256" key="5">
    <source>
        <dbReference type="ARBA" id="ARBA00022605"/>
    </source>
</evidence>
<dbReference type="HAMAP" id="MF_00197">
    <property type="entry name" value="DAP_epimerase"/>
    <property type="match status" value="1"/>
</dbReference>
<feature type="binding site" evidence="9">
    <location>
        <position position="203"/>
    </location>
    <ligand>
        <name>substrate</name>
    </ligand>
</feature>
<comment type="function">
    <text evidence="9">Catalyzes the stereoinversion of LL-2,6-diaminopimelate (L,L-DAP) to meso-diaminopimelate (meso-DAP), a precursor of L-lysine and an essential component of the bacterial peptidoglycan.</text>
</comment>
<dbReference type="Pfam" id="PF01678">
    <property type="entry name" value="DAP_epimerase"/>
    <property type="match status" value="2"/>
</dbReference>
<evidence type="ECO:0000256" key="1">
    <source>
        <dbReference type="ARBA" id="ARBA00005196"/>
    </source>
</evidence>
<feature type="binding site" evidence="9">
    <location>
        <position position="66"/>
    </location>
    <ligand>
        <name>substrate</name>
    </ligand>
</feature>
<dbReference type="Proteomes" id="UP000472320">
    <property type="component" value="Unassembled WGS sequence"/>
</dbReference>
<dbReference type="NCBIfam" id="TIGR00652">
    <property type="entry name" value="DapF"/>
    <property type="match status" value="1"/>
</dbReference>
<reference evidence="11 12" key="1">
    <citation type="submission" date="2019-11" db="EMBL/GenBank/DDBJ databases">
        <title>Type strains purchased from KCTC, JCM and DSMZ.</title>
        <authorList>
            <person name="Lu H."/>
        </authorList>
    </citation>
    <scope>NUCLEOTIDE SEQUENCE [LARGE SCALE GENOMIC DNA]</scope>
    <source>
        <strain evidence="11 12">JCM 31587</strain>
    </source>
</reference>
<dbReference type="PROSITE" id="PS01326">
    <property type="entry name" value="DAP_EPIMERASE"/>
    <property type="match status" value="1"/>
</dbReference>
<feature type="site" description="Could be important to modulate the pK values of the two catalytic cysteine residues" evidence="9">
    <location>
        <position position="172"/>
    </location>
</feature>
<feature type="binding site" evidence="9">
    <location>
        <position position="13"/>
    </location>
    <ligand>
        <name>substrate</name>
    </ligand>
</feature>
<comment type="subunit">
    <text evidence="9">Homodimer.</text>
</comment>
<gene>
    <name evidence="9 11" type="primary">dapF</name>
    <name evidence="11" type="ORF">GM658_04155</name>
</gene>
<dbReference type="AlphaFoldDB" id="A0A6L6QDJ3"/>
<proteinExistence type="inferred from homology"/>
<dbReference type="GO" id="GO:0008837">
    <property type="term" value="F:diaminopimelate epimerase activity"/>
    <property type="evidence" value="ECO:0007669"/>
    <property type="project" value="UniProtKB-UniRule"/>
</dbReference>
<evidence type="ECO:0000256" key="7">
    <source>
        <dbReference type="ARBA" id="ARBA00023235"/>
    </source>
</evidence>
<comment type="caution">
    <text evidence="11">The sequence shown here is derived from an EMBL/GenBank/DDBJ whole genome shotgun (WGS) entry which is preliminary data.</text>
</comment>
<keyword evidence="12" id="KW-1185">Reference proteome</keyword>
<feature type="binding site" evidence="9">
    <location>
        <position position="170"/>
    </location>
    <ligand>
        <name>substrate</name>
    </ligand>
</feature>
<evidence type="ECO:0000256" key="9">
    <source>
        <dbReference type="HAMAP-Rule" id="MF_00197"/>
    </source>
</evidence>
<evidence type="ECO:0000313" key="12">
    <source>
        <dbReference type="Proteomes" id="UP000472320"/>
    </source>
</evidence>
<feature type="binding site" evidence="9">
    <location>
        <begin position="231"/>
        <end position="232"/>
    </location>
    <ligand>
        <name>substrate</name>
    </ligand>
</feature>
<keyword evidence="6 9" id="KW-0457">Lysine biosynthesis</keyword>
<feature type="active site" description="Proton donor" evidence="9">
    <location>
        <position position="75"/>
    </location>
</feature>
<feature type="active site" evidence="10">
    <location>
        <position position="75"/>
    </location>
</feature>
<dbReference type="EC" id="5.1.1.7" evidence="3 9"/>
<dbReference type="UniPathway" id="UPA00034">
    <property type="reaction ID" value="UER00025"/>
</dbReference>
<dbReference type="OrthoDB" id="9805408at2"/>
<keyword evidence="7 9" id="KW-0413">Isomerase</keyword>
<feature type="binding site" evidence="9">
    <location>
        <position position="46"/>
    </location>
    <ligand>
        <name>substrate</name>
    </ligand>
</feature>